<protein>
    <recommendedName>
        <fullName evidence="3 11">Shikimate kinase</fullName>
        <shortName evidence="11">SK</shortName>
        <ecNumber evidence="3 11">2.7.1.71</ecNumber>
    </recommendedName>
</protein>
<dbReference type="PROSITE" id="PS01128">
    <property type="entry name" value="SHIKIMATE_KINASE"/>
    <property type="match status" value="1"/>
</dbReference>
<comment type="subcellular location">
    <subcellularLocation>
        <location evidence="11">Cytoplasm</location>
    </subcellularLocation>
</comment>
<proteinExistence type="inferred from homology"/>
<feature type="binding site" evidence="11">
    <location>
        <position position="129"/>
    </location>
    <ligand>
        <name>ATP</name>
        <dbReference type="ChEBI" id="CHEBI:30616"/>
    </ligand>
</feature>
<evidence type="ECO:0000256" key="1">
    <source>
        <dbReference type="ARBA" id="ARBA00004842"/>
    </source>
</evidence>
<evidence type="ECO:0000313" key="13">
    <source>
        <dbReference type="Proteomes" id="UP001338137"/>
    </source>
</evidence>
<dbReference type="InterPro" id="IPR000623">
    <property type="entry name" value="Shikimate_kinase/TSH1"/>
</dbReference>
<keyword evidence="7 11" id="KW-0418">Kinase</keyword>
<comment type="similarity">
    <text evidence="2 11">Belongs to the shikimate kinase family.</text>
</comment>
<evidence type="ECO:0000256" key="10">
    <source>
        <dbReference type="ARBA" id="ARBA00048567"/>
    </source>
</evidence>
<keyword evidence="11" id="KW-0460">Magnesium</keyword>
<dbReference type="PANTHER" id="PTHR21087:SF16">
    <property type="entry name" value="SHIKIMATE KINASE 1, CHLOROPLASTIC"/>
    <property type="match status" value="1"/>
</dbReference>
<dbReference type="InterPro" id="IPR031322">
    <property type="entry name" value="Shikimate/glucono_kinase"/>
</dbReference>
<name>A0ABU6G1W9_9BACL</name>
<feature type="binding site" evidence="11">
    <location>
        <begin position="23"/>
        <end position="28"/>
    </location>
    <ligand>
        <name>ATP</name>
        <dbReference type="ChEBI" id="CHEBI:30616"/>
    </ligand>
</feature>
<evidence type="ECO:0000256" key="2">
    <source>
        <dbReference type="ARBA" id="ARBA00006997"/>
    </source>
</evidence>
<organism evidence="12 13">
    <name type="scientific">Paenibacillus alba</name>
    <dbReference type="NCBI Taxonomy" id="1197127"/>
    <lineage>
        <taxon>Bacteria</taxon>
        <taxon>Bacillati</taxon>
        <taxon>Bacillota</taxon>
        <taxon>Bacilli</taxon>
        <taxon>Bacillales</taxon>
        <taxon>Paenibacillaceae</taxon>
        <taxon>Paenibacillus</taxon>
    </lineage>
</organism>
<evidence type="ECO:0000256" key="4">
    <source>
        <dbReference type="ARBA" id="ARBA00022605"/>
    </source>
</evidence>
<dbReference type="PRINTS" id="PR01100">
    <property type="entry name" value="SHIKIMTKNASE"/>
</dbReference>
<dbReference type="Gene3D" id="3.40.50.300">
    <property type="entry name" value="P-loop containing nucleotide triphosphate hydrolases"/>
    <property type="match status" value="1"/>
</dbReference>
<evidence type="ECO:0000313" key="12">
    <source>
        <dbReference type="EMBL" id="MEC0226873.1"/>
    </source>
</evidence>
<evidence type="ECO:0000256" key="8">
    <source>
        <dbReference type="ARBA" id="ARBA00022840"/>
    </source>
</evidence>
<comment type="caution">
    <text evidence="11">Lacks conserved residue(s) required for the propagation of feature annotation.</text>
</comment>
<feature type="binding site" evidence="11">
    <location>
        <position position="91"/>
    </location>
    <ligand>
        <name>substrate</name>
    </ligand>
</feature>
<keyword evidence="11" id="KW-0479">Metal-binding</keyword>
<dbReference type="SUPFAM" id="SSF52540">
    <property type="entry name" value="P-loop containing nucleoside triphosphate hydrolases"/>
    <property type="match status" value="1"/>
</dbReference>
<dbReference type="GO" id="GO:0016301">
    <property type="term" value="F:kinase activity"/>
    <property type="evidence" value="ECO:0007669"/>
    <property type="project" value="UniProtKB-KW"/>
</dbReference>
<keyword evidence="4 11" id="KW-0028">Amino-acid biosynthesis</keyword>
<comment type="pathway">
    <text evidence="1 11">Metabolic intermediate biosynthesis; chorismate biosynthesis; chorismate from D-erythrose 4-phosphate and phosphoenolpyruvate: step 5/7.</text>
</comment>
<comment type="caution">
    <text evidence="12">The sequence shown here is derived from an EMBL/GenBank/DDBJ whole genome shotgun (WGS) entry which is preliminary data.</text>
</comment>
<keyword evidence="6 11" id="KW-0547">Nucleotide-binding</keyword>
<keyword evidence="8 11" id="KW-0067">ATP-binding</keyword>
<comment type="subunit">
    <text evidence="11">Monomer.</text>
</comment>
<gene>
    <name evidence="11" type="primary">aroK</name>
    <name evidence="12" type="ORF">P4I72_07045</name>
</gene>
<dbReference type="PANTHER" id="PTHR21087">
    <property type="entry name" value="SHIKIMATE KINASE"/>
    <property type="match status" value="1"/>
</dbReference>
<evidence type="ECO:0000256" key="5">
    <source>
        <dbReference type="ARBA" id="ARBA00022679"/>
    </source>
</evidence>
<dbReference type="EC" id="2.7.1.71" evidence="3 11"/>
<evidence type="ECO:0000256" key="11">
    <source>
        <dbReference type="HAMAP-Rule" id="MF_00109"/>
    </source>
</evidence>
<feature type="binding site" evidence="11">
    <location>
        <position position="27"/>
    </location>
    <ligand>
        <name>Mg(2+)</name>
        <dbReference type="ChEBI" id="CHEBI:18420"/>
    </ligand>
</feature>
<dbReference type="Pfam" id="PF01202">
    <property type="entry name" value="SKI"/>
    <property type="match status" value="1"/>
</dbReference>
<comment type="catalytic activity">
    <reaction evidence="10 11">
        <text>shikimate + ATP = 3-phosphoshikimate + ADP + H(+)</text>
        <dbReference type="Rhea" id="RHEA:13121"/>
        <dbReference type="ChEBI" id="CHEBI:15378"/>
        <dbReference type="ChEBI" id="CHEBI:30616"/>
        <dbReference type="ChEBI" id="CHEBI:36208"/>
        <dbReference type="ChEBI" id="CHEBI:145989"/>
        <dbReference type="ChEBI" id="CHEBI:456216"/>
        <dbReference type="EC" id="2.7.1.71"/>
    </reaction>
</comment>
<feature type="binding site" evidence="11">
    <location>
        <position position="69"/>
    </location>
    <ligand>
        <name>substrate</name>
    </ligand>
</feature>
<sequence>MISIWEKGINVTASNIVLVGFMGTGKSTVGKQLAERLQWTFRDSDAVLEAEEQTSIPDLFRIHGESYFRTLESKTLAHILEGNNQVVATGGGAVLAETNRSNMLNNGFVVALKASPEMIIHRVSSDSNRPLLQGNLEERVHTLLEQRKSSYDFAHMVIDTTELTTDQIVDMIVGEAASRKERTS</sequence>
<evidence type="ECO:0000256" key="9">
    <source>
        <dbReference type="ARBA" id="ARBA00023141"/>
    </source>
</evidence>
<keyword evidence="5 11" id="KW-0808">Transferase</keyword>
<accession>A0ABU6G1W9</accession>
<dbReference type="HAMAP" id="MF_00109">
    <property type="entry name" value="Shikimate_kinase"/>
    <property type="match status" value="1"/>
</dbReference>
<feature type="binding site" evidence="11">
    <location>
        <position position="45"/>
    </location>
    <ligand>
        <name>substrate</name>
    </ligand>
</feature>
<dbReference type="Proteomes" id="UP001338137">
    <property type="component" value="Unassembled WGS sequence"/>
</dbReference>
<feature type="binding site" evidence="11">
    <location>
        <position position="147"/>
    </location>
    <ligand>
        <name>substrate</name>
    </ligand>
</feature>
<keyword evidence="11" id="KW-0963">Cytoplasm</keyword>
<dbReference type="InterPro" id="IPR027417">
    <property type="entry name" value="P-loop_NTPase"/>
</dbReference>
<evidence type="ECO:0000256" key="3">
    <source>
        <dbReference type="ARBA" id="ARBA00012154"/>
    </source>
</evidence>
<dbReference type="InterPro" id="IPR023000">
    <property type="entry name" value="Shikimate_kinase_CS"/>
</dbReference>
<dbReference type="CDD" id="cd00464">
    <property type="entry name" value="SK"/>
    <property type="match status" value="1"/>
</dbReference>
<dbReference type="RefSeq" id="WP_326071269.1">
    <property type="nucleotide sequence ID" value="NZ_JARLKY010000013.1"/>
</dbReference>
<reference evidence="12 13" key="1">
    <citation type="submission" date="2023-03" db="EMBL/GenBank/DDBJ databases">
        <title>Bacillus Genome Sequencing.</title>
        <authorList>
            <person name="Dunlap C."/>
        </authorList>
    </citation>
    <scope>NUCLEOTIDE SEQUENCE [LARGE SCALE GENOMIC DNA]</scope>
    <source>
        <strain evidence="12 13">BD-533</strain>
    </source>
</reference>
<evidence type="ECO:0000256" key="6">
    <source>
        <dbReference type="ARBA" id="ARBA00022741"/>
    </source>
</evidence>
<comment type="cofactor">
    <cofactor evidence="11">
        <name>Mg(2+)</name>
        <dbReference type="ChEBI" id="CHEBI:18420"/>
    </cofactor>
    <text evidence="11">Binds 1 Mg(2+) ion per subunit.</text>
</comment>
<comment type="function">
    <text evidence="11">Catalyzes the specific phosphorylation of the 3-hydroxyl group of shikimic acid using ATP as a cosubstrate.</text>
</comment>
<evidence type="ECO:0000256" key="7">
    <source>
        <dbReference type="ARBA" id="ARBA00022777"/>
    </source>
</evidence>
<dbReference type="EMBL" id="JARLKY010000013">
    <property type="protein sequence ID" value="MEC0226873.1"/>
    <property type="molecule type" value="Genomic_DNA"/>
</dbReference>
<keyword evidence="9 11" id="KW-0057">Aromatic amino acid biosynthesis</keyword>
<keyword evidence="13" id="KW-1185">Reference proteome</keyword>